<evidence type="ECO:0000313" key="1">
    <source>
        <dbReference type="EMBL" id="KJZ81981.1"/>
    </source>
</evidence>
<comment type="caution">
    <text evidence="1">The sequence shown here is derived from an EMBL/GenBank/DDBJ whole genome shotgun (WGS) entry which is preliminary data.</text>
</comment>
<dbReference type="Proteomes" id="UP000033731">
    <property type="component" value="Unassembled WGS sequence"/>
</dbReference>
<reference evidence="1 2" key="1">
    <citation type="journal article" date="2015" name="Phytopathology">
        <title>Genomes of Candidatus Liberibacter solanacearum haplotype A from New Zealand and the USA suggest significant genome plasticity in the species.</title>
        <authorList>
            <person name="Thompson S.M."/>
            <person name="Johnson C.P."/>
            <person name="Lu A.Y."/>
            <person name="Frampton R.A."/>
            <person name="Sullivan K.L."/>
            <person name="Fiers M.W."/>
            <person name="Crowhurst R.N."/>
            <person name="Pitman A.R."/>
            <person name="Scott I."/>
            <person name="Gudmestad N.C."/>
            <person name="Smith G.R."/>
        </authorList>
    </citation>
    <scope>NUCLEOTIDE SEQUENCE [LARGE SCALE GENOMIC DNA]</scope>
    <source>
        <strain evidence="1 2">LsoNZ1</strain>
    </source>
</reference>
<proteinExistence type="predicted"/>
<dbReference type="AlphaFoldDB" id="A0A0F4VKH2"/>
<organism evidence="1 2">
    <name type="scientific">Candidatus Liberibacter solanacearum</name>
    <dbReference type="NCBI Taxonomy" id="556287"/>
    <lineage>
        <taxon>Bacteria</taxon>
        <taxon>Pseudomonadati</taxon>
        <taxon>Pseudomonadota</taxon>
        <taxon>Alphaproteobacteria</taxon>
        <taxon>Hyphomicrobiales</taxon>
        <taxon>Rhizobiaceae</taxon>
        <taxon>Liberibacter</taxon>
    </lineage>
</organism>
<dbReference type="EMBL" id="JMTK01000002">
    <property type="protein sequence ID" value="KJZ81981.1"/>
    <property type="molecule type" value="Genomic_DNA"/>
</dbReference>
<sequence>MSVLTYDRENFSFKFIANHLSILPSASLLANNEIFIGRQLSDAVRMIFRLA</sequence>
<keyword evidence="2" id="KW-1185">Reference proteome</keyword>
<accession>A0A0F4VKH2</accession>
<protein>
    <submittedName>
        <fullName evidence="1">Uncharacterized protein</fullName>
    </submittedName>
</protein>
<name>A0A0F4VKH2_9HYPH</name>
<gene>
    <name evidence="1" type="ORF">DJ66_0713</name>
</gene>
<evidence type="ECO:0000313" key="2">
    <source>
        <dbReference type="Proteomes" id="UP000033731"/>
    </source>
</evidence>